<dbReference type="EMBL" id="JAVRRT010000002">
    <property type="protein sequence ID" value="KAK5174807.1"/>
    <property type="molecule type" value="Genomic_DNA"/>
</dbReference>
<dbReference type="Proteomes" id="UP001337655">
    <property type="component" value="Unassembled WGS sequence"/>
</dbReference>
<name>A0AAV9PR47_9PEZI</name>
<evidence type="ECO:0000313" key="2">
    <source>
        <dbReference type="Proteomes" id="UP001337655"/>
    </source>
</evidence>
<organism evidence="1 2">
    <name type="scientific">Saxophila tyrrhenica</name>
    <dbReference type="NCBI Taxonomy" id="1690608"/>
    <lineage>
        <taxon>Eukaryota</taxon>
        <taxon>Fungi</taxon>
        <taxon>Dikarya</taxon>
        <taxon>Ascomycota</taxon>
        <taxon>Pezizomycotina</taxon>
        <taxon>Dothideomycetes</taxon>
        <taxon>Dothideomycetidae</taxon>
        <taxon>Mycosphaerellales</taxon>
        <taxon>Extremaceae</taxon>
        <taxon>Saxophila</taxon>
    </lineage>
</organism>
<proteinExistence type="predicted"/>
<sequence length="401" mass="45436">MANDNTVPLDVCSLPHVAWRRIAHFLSDDLTALLGISSLSSALQDICRPHISSFFRTIVHPIAPLSSSYFYHSILQLVLEGHLDSAAIHAFYYTAQYQTKPTFEPTLTVRTIDRLFHQAVRASHFIPSDQEEEVYVRWKHGDREAALAVLLPICTRLKMLEIPRGQLCAALFENVAREYQRQGYAAEECRRSAKVAARRDANRGATPQTQVTGMSAELPFSELLVLYLSAHQHGYSMPLDEIVPFTGIPSLQRMVFEGVREGMPRMVHGRRTLSGWPSGFTCHCPEIYFQQSSVSKAVVLTFAEGLTAPCEIRQWYERPRPDVQDSNADDPEWDTVVVRQGANGAKVIEARLTYEGGNPGYEHAWVSWLYWGKMLDWARLDEPFEVQDGDENEEWLQGLLV</sequence>
<accession>A0AAV9PR47</accession>
<comment type="caution">
    <text evidence="1">The sequence shown here is derived from an EMBL/GenBank/DDBJ whole genome shotgun (WGS) entry which is preliminary data.</text>
</comment>
<reference evidence="1 2" key="1">
    <citation type="submission" date="2023-08" db="EMBL/GenBank/DDBJ databases">
        <title>Black Yeasts Isolated from many extreme environments.</title>
        <authorList>
            <person name="Coleine C."/>
            <person name="Stajich J.E."/>
            <person name="Selbmann L."/>
        </authorList>
    </citation>
    <scope>NUCLEOTIDE SEQUENCE [LARGE SCALE GENOMIC DNA]</scope>
    <source>
        <strain evidence="1 2">CCFEE 5935</strain>
    </source>
</reference>
<dbReference type="RefSeq" id="XP_064663476.1">
    <property type="nucleotide sequence ID" value="XM_064799149.1"/>
</dbReference>
<evidence type="ECO:0000313" key="1">
    <source>
        <dbReference type="EMBL" id="KAK5174807.1"/>
    </source>
</evidence>
<dbReference type="AlphaFoldDB" id="A0AAV9PR47"/>
<gene>
    <name evidence="1" type="ORF">LTR77_001890</name>
</gene>
<keyword evidence="2" id="KW-1185">Reference proteome</keyword>
<evidence type="ECO:0008006" key="3">
    <source>
        <dbReference type="Google" id="ProtNLM"/>
    </source>
</evidence>
<protein>
    <recommendedName>
        <fullName evidence="3">F-box domain-containing protein</fullName>
    </recommendedName>
</protein>
<dbReference type="GeneID" id="89923237"/>